<name>M1WT56_PSEP2</name>
<dbReference type="Gene3D" id="3.40.50.300">
    <property type="entry name" value="P-loop containing nucleotide triphosphate hydrolases"/>
    <property type="match status" value="1"/>
</dbReference>
<evidence type="ECO:0000256" key="11">
    <source>
        <dbReference type="RuleBase" id="RU365094"/>
    </source>
</evidence>
<dbReference type="PATRIC" id="fig|879567.3.peg.2183"/>
<dbReference type="InterPro" id="IPR005286">
    <property type="entry name" value="Cell_div_FtsE"/>
</dbReference>
<dbReference type="SMART" id="SM00382">
    <property type="entry name" value="AAA"/>
    <property type="match status" value="1"/>
</dbReference>
<dbReference type="GO" id="GO:0005886">
    <property type="term" value="C:plasma membrane"/>
    <property type="evidence" value="ECO:0007669"/>
    <property type="project" value="UniProtKB-SubCell"/>
</dbReference>
<keyword evidence="10 11" id="KW-0131">Cell cycle</keyword>
<keyword evidence="8 11" id="KW-0067">ATP-binding</keyword>
<evidence type="ECO:0000256" key="2">
    <source>
        <dbReference type="ARBA" id="ARBA00005417"/>
    </source>
</evidence>
<evidence type="ECO:0000256" key="1">
    <source>
        <dbReference type="ARBA" id="ARBA00002579"/>
    </source>
</evidence>
<feature type="compositionally biased region" description="Acidic residues" evidence="12">
    <location>
        <begin position="268"/>
        <end position="281"/>
    </location>
</feature>
<dbReference type="PROSITE" id="PS50893">
    <property type="entry name" value="ABC_TRANSPORTER_2"/>
    <property type="match status" value="1"/>
</dbReference>
<keyword evidence="4" id="KW-0813">Transport</keyword>
<organism evidence="14 15">
    <name type="scientific">Pseudodesulfovibrio piezophilus (strain DSM 21447 / JCM 15486 / C1TLV30)</name>
    <name type="common">Desulfovibrio piezophilus</name>
    <dbReference type="NCBI Taxonomy" id="1322246"/>
    <lineage>
        <taxon>Bacteria</taxon>
        <taxon>Pseudomonadati</taxon>
        <taxon>Thermodesulfobacteriota</taxon>
        <taxon>Desulfovibrionia</taxon>
        <taxon>Desulfovibrionales</taxon>
        <taxon>Desulfovibrionaceae</taxon>
    </lineage>
</organism>
<dbReference type="Proteomes" id="UP000011724">
    <property type="component" value="Chromosome"/>
</dbReference>
<keyword evidence="15" id="KW-1185">Reference proteome</keyword>
<dbReference type="InterPro" id="IPR015854">
    <property type="entry name" value="ABC_transpr_LolD-like"/>
</dbReference>
<dbReference type="InterPro" id="IPR017871">
    <property type="entry name" value="ABC_transporter-like_CS"/>
</dbReference>
<dbReference type="STRING" id="1322246.BN4_12052"/>
<evidence type="ECO:0000256" key="12">
    <source>
        <dbReference type="SAM" id="MobiDB-lite"/>
    </source>
</evidence>
<evidence type="ECO:0000256" key="7">
    <source>
        <dbReference type="ARBA" id="ARBA00022741"/>
    </source>
</evidence>
<evidence type="ECO:0000313" key="15">
    <source>
        <dbReference type="Proteomes" id="UP000011724"/>
    </source>
</evidence>
<dbReference type="PROSITE" id="PS00211">
    <property type="entry name" value="ABC_TRANSPORTER_1"/>
    <property type="match status" value="1"/>
</dbReference>
<sequence>MAQGLVVDRSISFSWFELVRQRHPLYKKGEAGYTVVMMVKVDRLSHNFGAYWALKDISFTLGKGEFLFLTGHSGAGKTTLLRLLYGALPVSRGRATVAGVHLNNIKKRHVPLLRRKVGVVFQDFKILPRKTVFDNVAMALEVRGMARTHLERRVRAIIRAMGLETKSYSICERLSGGEQQRVAIARSMVANPELILADEPTGNLDFDLTMHLMEIFKQFHTYGTSVIMATHSREVLECVPEARILHLEDGRIVSGCNADGTVFGQSPTDEDCPDDMGDDLLSETSLGPADYDEDDEETL</sequence>
<dbReference type="GO" id="GO:0051301">
    <property type="term" value="P:cell division"/>
    <property type="evidence" value="ECO:0007669"/>
    <property type="project" value="UniProtKB-UniRule"/>
</dbReference>
<dbReference type="GO" id="GO:0016887">
    <property type="term" value="F:ATP hydrolysis activity"/>
    <property type="evidence" value="ECO:0007669"/>
    <property type="project" value="InterPro"/>
</dbReference>
<evidence type="ECO:0000256" key="8">
    <source>
        <dbReference type="ARBA" id="ARBA00022840"/>
    </source>
</evidence>
<dbReference type="eggNOG" id="COG2884">
    <property type="taxonomic scope" value="Bacteria"/>
</dbReference>
<evidence type="ECO:0000256" key="6">
    <source>
        <dbReference type="ARBA" id="ARBA00022618"/>
    </source>
</evidence>
<dbReference type="CDD" id="cd03255">
    <property type="entry name" value="ABC_MJ0796_LolCDE_FtsE"/>
    <property type="match status" value="1"/>
</dbReference>
<dbReference type="SUPFAM" id="SSF52540">
    <property type="entry name" value="P-loop containing nucleoside triphosphate hydrolases"/>
    <property type="match status" value="1"/>
</dbReference>
<evidence type="ECO:0000256" key="3">
    <source>
        <dbReference type="ARBA" id="ARBA00020019"/>
    </source>
</evidence>
<dbReference type="InterPro" id="IPR003593">
    <property type="entry name" value="AAA+_ATPase"/>
</dbReference>
<feature type="region of interest" description="Disordered" evidence="12">
    <location>
        <begin position="262"/>
        <end position="299"/>
    </location>
</feature>
<feature type="domain" description="ABC transporter" evidence="13">
    <location>
        <begin position="39"/>
        <end position="274"/>
    </location>
</feature>
<dbReference type="HOGENOM" id="CLU_000604_1_22_7"/>
<proteinExistence type="inferred from homology"/>
<dbReference type="KEGG" id="dpi:BN4_12052"/>
<gene>
    <name evidence="11" type="primary">ftsE</name>
    <name evidence="14" type="ordered locus">BN4_12052</name>
</gene>
<dbReference type="InterPro" id="IPR017911">
    <property type="entry name" value="MacB-like_ATP-bd"/>
</dbReference>
<reference evidence="15" key="2">
    <citation type="journal article" date="2013" name="Stand. Genomic Sci.">
        <title>Complete genome sequence of Desulfocapsa sulfexigens, a marine deltaproteobacterium specialized in disproportionating inorganic sulfur compounds.</title>
        <authorList>
            <person name="Finster K.W."/>
            <person name="Kjeldsen K.U."/>
            <person name="Kube M."/>
            <person name="Reinhardt R."/>
            <person name="Mussmann M."/>
            <person name="Amann R."/>
            <person name="Schreiber L."/>
        </authorList>
    </citation>
    <scope>NUCLEOTIDE SEQUENCE [LARGE SCALE GENOMIC DNA]</scope>
    <source>
        <strain evidence="15">DSM 10523 / SB164P1</strain>
    </source>
</reference>
<dbReference type="PANTHER" id="PTHR24220">
    <property type="entry name" value="IMPORT ATP-BINDING PROTEIN"/>
    <property type="match status" value="1"/>
</dbReference>
<dbReference type="InterPro" id="IPR003439">
    <property type="entry name" value="ABC_transporter-like_ATP-bd"/>
</dbReference>
<comment type="subcellular location">
    <subcellularLocation>
        <location evidence="11">Cell membrane</location>
        <topology evidence="11">Peripheral membrane protein</topology>
        <orientation evidence="11">Cytoplasmic side</orientation>
    </subcellularLocation>
</comment>
<dbReference type="FunFam" id="3.40.50.300:FF:000056">
    <property type="entry name" value="Cell division ATP-binding protein FtsE"/>
    <property type="match status" value="1"/>
</dbReference>
<keyword evidence="9 11" id="KW-0472">Membrane</keyword>
<comment type="subunit">
    <text evidence="11">Homodimer. Forms a membrane-associated complex with FtsX.</text>
</comment>
<protein>
    <recommendedName>
        <fullName evidence="3 11">Cell division ATP-binding protein FtsE</fullName>
    </recommendedName>
</protein>
<dbReference type="Pfam" id="PF00005">
    <property type="entry name" value="ABC_tran"/>
    <property type="match status" value="1"/>
</dbReference>
<reference evidence="14 15" key="1">
    <citation type="journal article" date="2013" name="PLoS ONE">
        <title>The first genomic and proteomic characterization of a deep-sea sulfate reducer: insights into the piezophilic lifestyle of Desulfovibrio piezophilus.</title>
        <authorList>
            <person name="Pradel N."/>
            <person name="Ji B."/>
            <person name="Gimenez G."/>
            <person name="Talla E."/>
            <person name="Lenoble P."/>
            <person name="Garel M."/>
            <person name="Tamburini C."/>
            <person name="Fourquet P."/>
            <person name="Lebrun R."/>
            <person name="Bertin P."/>
            <person name="Denis Y."/>
            <person name="Pophillat M."/>
            <person name="Barbe V."/>
            <person name="Ollivier B."/>
            <person name="Dolla A."/>
        </authorList>
    </citation>
    <scope>NUCLEOTIDE SEQUENCE [LARGE SCALE GENOMIC DNA]</scope>
    <source>
        <strain evidence="15">DSM 10523 / SB164P1</strain>
    </source>
</reference>
<feature type="compositionally biased region" description="Acidic residues" evidence="12">
    <location>
        <begin position="290"/>
        <end position="299"/>
    </location>
</feature>
<accession>M1WT56</accession>
<evidence type="ECO:0000259" key="13">
    <source>
        <dbReference type="PROSITE" id="PS50893"/>
    </source>
</evidence>
<comment type="function">
    <text evidence="1">Part of the ABC transporter FtsEX involved in cellular division. Important for assembly or stability of the septal ring.</text>
</comment>
<evidence type="ECO:0000256" key="5">
    <source>
        <dbReference type="ARBA" id="ARBA00022475"/>
    </source>
</evidence>
<evidence type="ECO:0000256" key="10">
    <source>
        <dbReference type="ARBA" id="ARBA00023306"/>
    </source>
</evidence>
<comment type="similarity">
    <text evidence="2 11">Belongs to the ABC transporter superfamily.</text>
</comment>
<dbReference type="GO" id="GO:0005524">
    <property type="term" value="F:ATP binding"/>
    <property type="evidence" value="ECO:0007669"/>
    <property type="project" value="UniProtKB-UniRule"/>
</dbReference>
<dbReference type="PANTHER" id="PTHR24220:SF470">
    <property type="entry name" value="CELL DIVISION ATP-BINDING PROTEIN FTSE"/>
    <property type="match status" value="1"/>
</dbReference>
<dbReference type="EMBL" id="FO203427">
    <property type="protein sequence ID" value="CCH49287.1"/>
    <property type="molecule type" value="Genomic_DNA"/>
</dbReference>
<keyword evidence="7 11" id="KW-0547">Nucleotide-binding</keyword>
<keyword evidence="6 11" id="KW-0132">Cell division</keyword>
<evidence type="ECO:0000256" key="4">
    <source>
        <dbReference type="ARBA" id="ARBA00022448"/>
    </source>
</evidence>
<dbReference type="GO" id="GO:0022857">
    <property type="term" value="F:transmembrane transporter activity"/>
    <property type="evidence" value="ECO:0007669"/>
    <property type="project" value="TreeGrafter"/>
</dbReference>
<evidence type="ECO:0000256" key="9">
    <source>
        <dbReference type="ARBA" id="ARBA00023136"/>
    </source>
</evidence>
<keyword evidence="5 11" id="KW-1003">Cell membrane</keyword>
<dbReference type="InterPro" id="IPR027417">
    <property type="entry name" value="P-loop_NTPase"/>
</dbReference>
<dbReference type="AlphaFoldDB" id="M1WT56"/>
<dbReference type="NCBIfam" id="TIGR02673">
    <property type="entry name" value="FtsE"/>
    <property type="match status" value="1"/>
</dbReference>
<evidence type="ECO:0000313" key="14">
    <source>
        <dbReference type="EMBL" id="CCH49287.1"/>
    </source>
</evidence>